<sequence length="301" mass="35727">MPEKIIRTRPWTQHPLSPGKLYRQQRTEIKTPVINTYAKQLQRCNRLYDKVSEEFGKTRERFPKIHDNNAFSYDFQQRPIFTKSAPGTFFYDDPNAVQRLEWSLTNQFLEKRHHTEYMDYRRQHHEFADDSRSVSEYSDHFDLNPFQLSDILHRRGLRKPVMVRYDKNGVEIRKSKIKIHPNNGALPKNPSAREKIKGRARLDYEMANMRAVAFCERQAQRKFRTASAITRNRDVELVEEDFLERINNENNNNDNDDTGSVIISMDKEELFDRIDKWIDDVNEAFGQSSNSTSKVDFQDKT</sequence>
<organism evidence="1 2">
    <name type="scientific">Mytilus coruscus</name>
    <name type="common">Sea mussel</name>
    <dbReference type="NCBI Taxonomy" id="42192"/>
    <lineage>
        <taxon>Eukaryota</taxon>
        <taxon>Metazoa</taxon>
        <taxon>Spiralia</taxon>
        <taxon>Lophotrochozoa</taxon>
        <taxon>Mollusca</taxon>
        <taxon>Bivalvia</taxon>
        <taxon>Autobranchia</taxon>
        <taxon>Pteriomorphia</taxon>
        <taxon>Mytilida</taxon>
        <taxon>Mytiloidea</taxon>
        <taxon>Mytilidae</taxon>
        <taxon>Mytilinae</taxon>
        <taxon>Mytilus</taxon>
    </lineage>
</organism>
<proteinExistence type="predicted"/>
<dbReference type="OrthoDB" id="6160725at2759"/>
<dbReference type="AlphaFoldDB" id="A0A6J8BWM9"/>
<protein>
    <submittedName>
        <fullName evidence="1">Uncharacterized protein</fullName>
    </submittedName>
</protein>
<reference evidence="1 2" key="1">
    <citation type="submission" date="2020-06" db="EMBL/GenBank/DDBJ databases">
        <authorList>
            <person name="Li R."/>
            <person name="Bekaert M."/>
        </authorList>
    </citation>
    <scope>NUCLEOTIDE SEQUENCE [LARGE SCALE GENOMIC DNA]</scope>
    <source>
        <strain evidence="2">wild</strain>
    </source>
</reference>
<name>A0A6J8BWM9_MYTCO</name>
<evidence type="ECO:0000313" key="1">
    <source>
        <dbReference type="EMBL" id="CAC5387270.1"/>
    </source>
</evidence>
<dbReference type="Proteomes" id="UP000507470">
    <property type="component" value="Unassembled WGS sequence"/>
</dbReference>
<evidence type="ECO:0000313" key="2">
    <source>
        <dbReference type="Proteomes" id="UP000507470"/>
    </source>
</evidence>
<dbReference type="EMBL" id="CACVKT020003995">
    <property type="protein sequence ID" value="CAC5387270.1"/>
    <property type="molecule type" value="Genomic_DNA"/>
</dbReference>
<keyword evidence="2" id="KW-1185">Reference proteome</keyword>
<gene>
    <name evidence="1" type="ORF">MCOR_22628</name>
</gene>
<accession>A0A6J8BWM9</accession>